<dbReference type="EMBL" id="JARYMX010000003">
    <property type="protein sequence ID" value="KAJ9556963.1"/>
    <property type="molecule type" value="Genomic_DNA"/>
</dbReference>
<accession>A0AA38T9P0</accession>
<dbReference type="GO" id="GO:0003676">
    <property type="term" value="F:nucleic acid binding"/>
    <property type="evidence" value="ECO:0007669"/>
    <property type="project" value="InterPro"/>
</dbReference>
<evidence type="ECO:0000313" key="4">
    <source>
        <dbReference type="Proteomes" id="UP001172457"/>
    </source>
</evidence>
<sequence length="530" mass="60535">MIKTQFHTNIQVLKTDNAPDYYNNVLGNYLSEQGIVHQSSCVDTPQQNGVAKRKNRHLLETARKGSKTRKYMSYNPEHCHESQPIPTPESQGTPHSDPTNVDNLDVPIALRKGVRTCTSHPIKNFVSYKSLSSNYRAFVSKLDEAQVPNSIHEALQSPAWKDATFEEIKALEKNQTWEITYLPPGKKTVGCKWIFSVKYKSDGAIERVLLSIAANLDWPLHQLDVKNAFLNGDLEEEVFMDIPRGFNSQANQGKVCNLRKSLYGLKQSPWAWFDRFSKVLKRTRYTQCQADHTLFIKHTSNRKIKDLGDLKYFLGMEVARSRKGIFLSQRKYVLDLLKETGMLGCKPADTPMDPYNKIGSKQDNTPVDKGRYQRLVGKLIYLSHTSPDIGFSVYFRLCTFVWGNLVTWRSKKQSVVARSSVEDEYRAMAHGICEGMWLKRLLNELKVETSEPIKLSCDNEAAIRISKNPVYHDRTKHIEIDRHFISEKIEAKVISIGYTPSQQQIADILTKALQRPVFENLCSKLGMITA</sequence>
<dbReference type="Gene3D" id="3.30.420.10">
    <property type="entry name" value="Ribonuclease H-like superfamily/Ribonuclease H"/>
    <property type="match status" value="1"/>
</dbReference>
<dbReference type="Proteomes" id="UP001172457">
    <property type="component" value="Chromosome 3"/>
</dbReference>
<feature type="region of interest" description="Disordered" evidence="1">
    <location>
        <begin position="75"/>
        <end position="101"/>
    </location>
</feature>
<dbReference type="PANTHER" id="PTHR11439:SF486">
    <property type="entry name" value="RLK (RECEPTOR-LIKE KINASE) PROTEIN, PUTATIVE-RELATED"/>
    <property type="match status" value="1"/>
</dbReference>
<dbReference type="SUPFAM" id="SSF56672">
    <property type="entry name" value="DNA/RNA polymerases"/>
    <property type="match status" value="1"/>
</dbReference>
<dbReference type="CDD" id="cd09272">
    <property type="entry name" value="RNase_HI_RT_Ty1"/>
    <property type="match status" value="1"/>
</dbReference>
<dbReference type="PANTHER" id="PTHR11439">
    <property type="entry name" value="GAG-POL-RELATED RETROTRANSPOSON"/>
    <property type="match status" value="1"/>
</dbReference>
<evidence type="ECO:0000259" key="2">
    <source>
        <dbReference type="PROSITE" id="PS50994"/>
    </source>
</evidence>
<dbReference type="PROSITE" id="PS50994">
    <property type="entry name" value="INTEGRASE"/>
    <property type="match status" value="1"/>
</dbReference>
<evidence type="ECO:0000313" key="3">
    <source>
        <dbReference type="EMBL" id="KAJ9556963.1"/>
    </source>
</evidence>
<gene>
    <name evidence="3" type="ORF">OSB04_011577</name>
</gene>
<dbReference type="Pfam" id="PF07727">
    <property type="entry name" value="RVT_2"/>
    <property type="match status" value="1"/>
</dbReference>
<dbReference type="AlphaFoldDB" id="A0AA38T9P0"/>
<dbReference type="SUPFAM" id="SSF53098">
    <property type="entry name" value="Ribonuclease H-like"/>
    <property type="match status" value="1"/>
</dbReference>
<comment type="caution">
    <text evidence="3">The sequence shown here is derived from an EMBL/GenBank/DDBJ whole genome shotgun (WGS) entry which is preliminary data.</text>
</comment>
<feature type="compositionally biased region" description="Polar residues" evidence="1">
    <location>
        <begin position="88"/>
        <end position="101"/>
    </location>
</feature>
<keyword evidence="4" id="KW-1185">Reference proteome</keyword>
<dbReference type="InterPro" id="IPR013103">
    <property type="entry name" value="RVT_2"/>
</dbReference>
<evidence type="ECO:0000256" key="1">
    <source>
        <dbReference type="SAM" id="MobiDB-lite"/>
    </source>
</evidence>
<protein>
    <recommendedName>
        <fullName evidence="2">Integrase catalytic domain-containing protein</fullName>
    </recommendedName>
</protein>
<dbReference type="InterPro" id="IPR043502">
    <property type="entry name" value="DNA/RNA_pol_sf"/>
</dbReference>
<reference evidence="3" key="1">
    <citation type="submission" date="2023-03" db="EMBL/GenBank/DDBJ databases">
        <title>Chromosome-scale reference genome and RAD-based genetic map of yellow starthistle (Centaurea solstitialis) reveal putative structural variation and QTLs associated with invader traits.</title>
        <authorList>
            <person name="Reatini B."/>
            <person name="Cang F.A."/>
            <person name="Jiang Q."/>
            <person name="Mckibben M.T.W."/>
            <person name="Barker M.S."/>
            <person name="Rieseberg L.H."/>
            <person name="Dlugosch K.M."/>
        </authorList>
    </citation>
    <scope>NUCLEOTIDE SEQUENCE</scope>
    <source>
        <strain evidence="3">CAN-66</strain>
        <tissue evidence="3">Leaf</tissue>
    </source>
</reference>
<organism evidence="3 4">
    <name type="scientific">Centaurea solstitialis</name>
    <name type="common">yellow star-thistle</name>
    <dbReference type="NCBI Taxonomy" id="347529"/>
    <lineage>
        <taxon>Eukaryota</taxon>
        <taxon>Viridiplantae</taxon>
        <taxon>Streptophyta</taxon>
        <taxon>Embryophyta</taxon>
        <taxon>Tracheophyta</taxon>
        <taxon>Spermatophyta</taxon>
        <taxon>Magnoliopsida</taxon>
        <taxon>eudicotyledons</taxon>
        <taxon>Gunneridae</taxon>
        <taxon>Pentapetalae</taxon>
        <taxon>asterids</taxon>
        <taxon>campanulids</taxon>
        <taxon>Asterales</taxon>
        <taxon>Asteraceae</taxon>
        <taxon>Carduoideae</taxon>
        <taxon>Cardueae</taxon>
        <taxon>Centaureinae</taxon>
        <taxon>Centaurea</taxon>
    </lineage>
</organism>
<dbReference type="InterPro" id="IPR012337">
    <property type="entry name" value="RNaseH-like_sf"/>
</dbReference>
<dbReference type="GO" id="GO:0015074">
    <property type="term" value="P:DNA integration"/>
    <property type="evidence" value="ECO:0007669"/>
    <property type="project" value="InterPro"/>
</dbReference>
<name>A0AA38T9P0_9ASTR</name>
<dbReference type="InterPro" id="IPR001584">
    <property type="entry name" value="Integrase_cat-core"/>
</dbReference>
<proteinExistence type="predicted"/>
<dbReference type="InterPro" id="IPR036397">
    <property type="entry name" value="RNaseH_sf"/>
</dbReference>
<feature type="domain" description="Integrase catalytic" evidence="2">
    <location>
        <begin position="1"/>
        <end position="60"/>
    </location>
</feature>